<comment type="caution">
    <text evidence="3">The sequence shown here is derived from an EMBL/GenBank/DDBJ whole genome shotgun (WGS) entry which is preliminary data.</text>
</comment>
<evidence type="ECO:0000313" key="4">
    <source>
        <dbReference type="Proteomes" id="UP001432995"/>
    </source>
</evidence>
<keyword evidence="4" id="KW-1185">Reference proteome</keyword>
<feature type="transmembrane region" description="Helical" evidence="2">
    <location>
        <begin position="28"/>
        <end position="47"/>
    </location>
</feature>
<gene>
    <name evidence="3" type="ORF">ABS770_00890</name>
</gene>
<keyword evidence="2" id="KW-0812">Transmembrane</keyword>
<evidence type="ECO:0000256" key="1">
    <source>
        <dbReference type="SAM" id="MobiDB-lite"/>
    </source>
</evidence>
<dbReference type="Proteomes" id="UP001432995">
    <property type="component" value="Unassembled WGS sequence"/>
</dbReference>
<evidence type="ECO:0000313" key="3">
    <source>
        <dbReference type="EMBL" id="MER2286798.1"/>
    </source>
</evidence>
<sequence length="71" mass="7466">MIPHSARPRATTETTGARSLRDAAGSPYVPATGALLHGAAFVLLCLWTRTSPDRLRDQLDPGADSCSALGF</sequence>
<organism evidence="3 4">
    <name type="scientific">Methylobacterium brachiatum</name>
    <dbReference type="NCBI Taxonomy" id="269660"/>
    <lineage>
        <taxon>Bacteria</taxon>
        <taxon>Pseudomonadati</taxon>
        <taxon>Pseudomonadota</taxon>
        <taxon>Alphaproteobacteria</taxon>
        <taxon>Hyphomicrobiales</taxon>
        <taxon>Methylobacteriaceae</taxon>
        <taxon>Methylobacterium</taxon>
    </lineage>
</organism>
<protein>
    <submittedName>
        <fullName evidence="3">Uncharacterized protein</fullName>
    </submittedName>
</protein>
<proteinExistence type="predicted"/>
<name>A0ABV1QWA6_9HYPH</name>
<evidence type="ECO:0000256" key="2">
    <source>
        <dbReference type="SAM" id="Phobius"/>
    </source>
</evidence>
<dbReference type="RefSeq" id="WP_007566572.1">
    <property type="nucleotide sequence ID" value="NZ_JAJALK010000001.1"/>
</dbReference>
<dbReference type="EMBL" id="JBELQD010000001">
    <property type="protein sequence ID" value="MER2286798.1"/>
    <property type="molecule type" value="Genomic_DNA"/>
</dbReference>
<accession>A0ABV1QWA6</accession>
<reference evidence="3" key="1">
    <citation type="submission" date="2024-06" db="EMBL/GenBank/DDBJ databases">
        <authorList>
            <person name="Campbell A.G."/>
        </authorList>
    </citation>
    <scope>NUCLEOTIDE SEQUENCE</scope>
    <source>
        <strain evidence="3">EM17</strain>
    </source>
</reference>
<feature type="region of interest" description="Disordered" evidence="1">
    <location>
        <begin position="1"/>
        <end position="23"/>
    </location>
</feature>
<keyword evidence="2" id="KW-1133">Transmembrane helix</keyword>
<keyword evidence="2" id="KW-0472">Membrane</keyword>